<dbReference type="InterPro" id="IPR004101">
    <property type="entry name" value="Mur_ligase_C"/>
</dbReference>
<proteinExistence type="predicted"/>
<dbReference type="InterPro" id="IPR036565">
    <property type="entry name" value="Mur-like_cat_sf"/>
</dbReference>
<evidence type="ECO:0000313" key="4">
    <source>
        <dbReference type="Proteomes" id="UP000229497"/>
    </source>
</evidence>
<name>A0A2H0KJF8_9BACT</name>
<evidence type="ECO:0000259" key="1">
    <source>
        <dbReference type="Pfam" id="PF02875"/>
    </source>
</evidence>
<organism evidence="3 4">
    <name type="scientific">Candidatus Roizmanbacteria bacterium CG11_big_fil_rev_8_21_14_0_20_37_16</name>
    <dbReference type="NCBI Taxonomy" id="1974857"/>
    <lineage>
        <taxon>Bacteria</taxon>
        <taxon>Candidatus Roizmaniibacteriota</taxon>
    </lineage>
</organism>
<dbReference type="GO" id="GO:0005524">
    <property type="term" value="F:ATP binding"/>
    <property type="evidence" value="ECO:0007669"/>
    <property type="project" value="InterPro"/>
</dbReference>
<dbReference type="InterPro" id="IPR013221">
    <property type="entry name" value="Mur_ligase_cen"/>
</dbReference>
<feature type="domain" description="Mur ligase C-terminal" evidence="1">
    <location>
        <begin position="229"/>
        <end position="359"/>
    </location>
</feature>
<dbReference type="Pfam" id="PF02875">
    <property type="entry name" value="Mur_ligase_C"/>
    <property type="match status" value="1"/>
</dbReference>
<dbReference type="Gene3D" id="3.40.1190.10">
    <property type="entry name" value="Mur-like, catalytic domain"/>
    <property type="match status" value="1"/>
</dbReference>
<dbReference type="EMBL" id="PCVK01000108">
    <property type="protein sequence ID" value="PIQ71375.1"/>
    <property type="molecule type" value="Genomic_DNA"/>
</dbReference>
<evidence type="ECO:0000259" key="2">
    <source>
        <dbReference type="Pfam" id="PF08245"/>
    </source>
</evidence>
<evidence type="ECO:0008006" key="5">
    <source>
        <dbReference type="Google" id="ProtNLM"/>
    </source>
</evidence>
<dbReference type="Proteomes" id="UP000229497">
    <property type="component" value="Unassembled WGS sequence"/>
</dbReference>
<comment type="caution">
    <text evidence="3">The sequence shown here is derived from an EMBL/GenBank/DDBJ whole genome shotgun (WGS) entry which is preliminary data.</text>
</comment>
<feature type="domain" description="Mur ligase central" evidence="2">
    <location>
        <begin position="22"/>
        <end position="206"/>
    </location>
</feature>
<reference evidence="3 4" key="1">
    <citation type="submission" date="2017-09" db="EMBL/GenBank/DDBJ databases">
        <title>Depth-based differentiation of microbial function through sediment-hosted aquifers and enrichment of novel symbionts in the deep terrestrial subsurface.</title>
        <authorList>
            <person name="Probst A.J."/>
            <person name="Ladd B."/>
            <person name="Jarett J.K."/>
            <person name="Geller-Mcgrath D.E."/>
            <person name="Sieber C.M."/>
            <person name="Emerson J.B."/>
            <person name="Anantharaman K."/>
            <person name="Thomas B.C."/>
            <person name="Malmstrom R."/>
            <person name="Stieglmeier M."/>
            <person name="Klingl A."/>
            <person name="Woyke T."/>
            <person name="Ryan C.M."/>
            <person name="Banfield J.F."/>
        </authorList>
    </citation>
    <scope>NUCLEOTIDE SEQUENCE [LARGE SCALE GENOMIC DNA]</scope>
    <source>
        <strain evidence="3">CG11_big_fil_rev_8_21_14_0_20_37_16</strain>
    </source>
</reference>
<dbReference type="PANTHER" id="PTHR43445">
    <property type="entry name" value="UDP-N-ACETYLMURAMATE--L-ALANINE LIGASE-RELATED"/>
    <property type="match status" value="1"/>
</dbReference>
<dbReference type="SUPFAM" id="SSF53623">
    <property type="entry name" value="MurD-like peptide ligases, catalytic domain"/>
    <property type="match status" value="1"/>
</dbReference>
<dbReference type="Pfam" id="PF08245">
    <property type="entry name" value="Mur_ligase_M"/>
    <property type="match status" value="1"/>
</dbReference>
<dbReference type="SUPFAM" id="SSF53244">
    <property type="entry name" value="MurD-like peptide ligases, peptide-binding domain"/>
    <property type="match status" value="1"/>
</dbReference>
<gene>
    <name evidence="3" type="ORF">COV87_03795</name>
</gene>
<dbReference type="Gene3D" id="3.90.190.20">
    <property type="entry name" value="Mur ligase, C-terminal domain"/>
    <property type="match status" value="1"/>
</dbReference>
<accession>A0A2H0KJF8</accession>
<dbReference type="GO" id="GO:0016881">
    <property type="term" value="F:acid-amino acid ligase activity"/>
    <property type="evidence" value="ECO:0007669"/>
    <property type="project" value="InterPro"/>
</dbReference>
<dbReference type="InterPro" id="IPR036615">
    <property type="entry name" value="Mur_ligase_C_dom_sf"/>
</dbReference>
<evidence type="ECO:0000313" key="3">
    <source>
        <dbReference type="EMBL" id="PIQ71375.1"/>
    </source>
</evidence>
<dbReference type="PANTHER" id="PTHR43445:SF3">
    <property type="entry name" value="UDP-N-ACETYLMURAMATE--L-ALANINE LIGASE"/>
    <property type="match status" value="1"/>
</dbReference>
<sequence length="377" mass="41625">EIVSQPALIGELLAQFPRSLAVAGCHGKTTTSSLLAWSLTQLGKDPSFLIGAPPFDGGGGGKMTESEFFVVEADEYGVHPPKDKTPKLLFLRPNYTLCMNIDFDHPDVYENIGMTKKTFMKFFSQSKHLVLCGDDPIIQSLLLSLANRSPITYGTGKKNTYFAQDIIYNQDSTEFSVYKKDVHIGTCKTELFGAKNVLNSLGVVALLLENGFLFEEIAQSLLGFKGAKRRMELAWTDKNSYLFDDYGHHPAELEATIQALKSRFPEKKLHVLFQPHTFSRTLALKKDFARVLAAAQAAYIGPIFPSARENTDQFKVSSFDVAKEAKSEHVKAFDTMQGVLDSLASKFRSGDVVLTIGAGDIYKLKSGIIEIINEATT</sequence>
<dbReference type="AlphaFoldDB" id="A0A2H0KJF8"/>
<dbReference type="InterPro" id="IPR050061">
    <property type="entry name" value="MurCDEF_pg_biosynth"/>
</dbReference>
<protein>
    <recommendedName>
        <fullName evidence="5">UDP-N-acetylmuramate--L-alanine ligase</fullName>
    </recommendedName>
</protein>
<feature type="non-terminal residue" evidence="3">
    <location>
        <position position="1"/>
    </location>
</feature>